<keyword evidence="2" id="KW-1185">Reference proteome</keyword>
<dbReference type="RefSeq" id="XP_067919500.1">
    <property type="nucleotide sequence ID" value="XM_068068522.1"/>
</dbReference>
<evidence type="ECO:0000313" key="2">
    <source>
        <dbReference type="Proteomes" id="UP000221165"/>
    </source>
</evidence>
<dbReference type="VEuPathDB" id="ToxoDB:CSUI_008389"/>
<organism evidence="1 2">
    <name type="scientific">Cystoisospora suis</name>
    <dbReference type="NCBI Taxonomy" id="483139"/>
    <lineage>
        <taxon>Eukaryota</taxon>
        <taxon>Sar</taxon>
        <taxon>Alveolata</taxon>
        <taxon>Apicomplexa</taxon>
        <taxon>Conoidasida</taxon>
        <taxon>Coccidia</taxon>
        <taxon>Eucoccidiorida</taxon>
        <taxon>Eimeriorina</taxon>
        <taxon>Sarcocystidae</taxon>
        <taxon>Cystoisospora</taxon>
    </lineage>
</organism>
<proteinExistence type="predicted"/>
<name>A0A2C6KMR3_9APIC</name>
<feature type="non-terminal residue" evidence="1">
    <location>
        <position position="1"/>
    </location>
</feature>
<dbReference type="AlphaFoldDB" id="A0A2C6KMR3"/>
<dbReference type="GeneID" id="94431733"/>
<comment type="caution">
    <text evidence="1">The sequence shown here is derived from an EMBL/GenBank/DDBJ whole genome shotgun (WGS) entry which is preliminary data.</text>
</comment>
<accession>A0A2C6KMR3</accession>
<sequence>LEVLYDDGNINAEQVTQRATWALRSQSVLPRFVPFCCG</sequence>
<reference evidence="1 2" key="1">
    <citation type="journal article" date="2017" name="Int. J. Parasitol.">
        <title>The genome of the protozoan parasite Cystoisospora suis and a reverse vaccinology approach to identify vaccine candidates.</title>
        <authorList>
            <person name="Palmieri N."/>
            <person name="Shrestha A."/>
            <person name="Ruttkowski B."/>
            <person name="Beck T."/>
            <person name="Vogl C."/>
            <person name="Tomley F."/>
            <person name="Blake D.P."/>
            <person name="Joachim A."/>
        </authorList>
    </citation>
    <scope>NUCLEOTIDE SEQUENCE [LARGE SCALE GENOMIC DNA]</scope>
    <source>
        <strain evidence="1 2">Wien I</strain>
    </source>
</reference>
<evidence type="ECO:0000313" key="1">
    <source>
        <dbReference type="EMBL" id="PHJ17785.1"/>
    </source>
</evidence>
<gene>
    <name evidence="1" type="ORF">CSUI_008389</name>
</gene>
<dbReference type="EMBL" id="MIGC01004689">
    <property type="protein sequence ID" value="PHJ17785.1"/>
    <property type="molecule type" value="Genomic_DNA"/>
</dbReference>
<dbReference type="Proteomes" id="UP000221165">
    <property type="component" value="Unassembled WGS sequence"/>
</dbReference>
<protein>
    <submittedName>
        <fullName evidence="1">Uncharacterized protein</fullName>
    </submittedName>
</protein>